<sequence length="177" mass="19666">MDIDVVVKMTSRAWNLPILKAFYDGVPGRQAPLLAATGAGRTAFAQSLDHLIQNGLIERNPGYGHPLRPEFRLTEAGVKAAEIAHKIRSADREDGDPLIRRSWTIPVLATLQTPLQFSGIKRQLGPITDRALSQSLKALEERTWVKRNLIPELRPPRPIYAASGTGKRIADVFELDR</sequence>
<dbReference type="PROSITE" id="PS51118">
    <property type="entry name" value="HTH_HXLR"/>
    <property type="match status" value="2"/>
</dbReference>
<dbReference type="SUPFAM" id="SSF46785">
    <property type="entry name" value="Winged helix' DNA-binding domain"/>
    <property type="match status" value="2"/>
</dbReference>
<feature type="domain" description="HTH hxlR-type" evidence="4">
    <location>
        <begin position="1"/>
        <end position="99"/>
    </location>
</feature>
<dbReference type="Gene3D" id="1.10.10.10">
    <property type="entry name" value="Winged helix-like DNA-binding domain superfamily/Winged helix DNA-binding domain"/>
    <property type="match status" value="2"/>
</dbReference>
<keyword evidence="1" id="KW-0805">Transcription regulation</keyword>
<evidence type="ECO:0000256" key="1">
    <source>
        <dbReference type="ARBA" id="ARBA00023015"/>
    </source>
</evidence>
<evidence type="ECO:0000256" key="2">
    <source>
        <dbReference type="ARBA" id="ARBA00023125"/>
    </source>
</evidence>
<gene>
    <name evidence="5" type="ORF">SAMN05444003_3287</name>
</gene>
<dbReference type="GO" id="GO:0003677">
    <property type="term" value="F:DNA binding"/>
    <property type="evidence" value="ECO:0007669"/>
    <property type="project" value="UniProtKB-KW"/>
</dbReference>
<dbReference type="EMBL" id="FQXB01000008">
    <property type="protein sequence ID" value="SHH46871.1"/>
    <property type="molecule type" value="Genomic_DNA"/>
</dbReference>
<proteinExistence type="predicted"/>
<evidence type="ECO:0000259" key="4">
    <source>
        <dbReference type="PROSITE" id="PS51118"/>
    </source>
</evidence>
<dbReference type="PANTHER" id="PTHR33204:SF18">
    <property type="entry name" value="TRANSCRIPTIONAL REGULATORY PROTEIN"/>
    <property type="match status" value="1"/>
</dbReference>
<evidence type="ECO:0000256" key="3">
    <source>
        <dbReference type="ARBA" id="ARBA00023163"/>
    </source>
</evidence>
<dbReference type="AlphaFoldDB" id="A0A1M5T823"/>
<keyword evidence="3" id="KW-0804">Transcription</keyword>
<evidence type="ECO:0000313" key="6">
    <source>
        <dbReference type="Proteomes" id="UP000184074"/>
    </source>
</evidence>
<feature type="domain" description="HTH hxlR-type" evidence="4">
    <location>
        <begin position="90"/>
        <end position="177"/>
    </location>
</feature>
<dbReference type="InterPro" id="IPR036390">
    <property type="entry name" value="WH_DNA-bd_sf"/>
</dbReference>
<dbReference type="InterPro" id="IPR036388">
    <property type="entry name" value="WH-like_DNA-bd_sf"/>
</dbReference>
<reference evidence="5 6" key="1">
    <citation type="submission" date="2016-11" db="EMBL/GenBank/DDBJ databases">
        <authorList>
            <person name="Jaros S."/>
            <person name="Januszkiewicz K."/>
            <person name="Wedrychowicz H."/>
        </authorList>
    </citation>
    <scope>NUCLEOTIDE SEQUENCE [LARGE SCALE GENOMIC DNA]</scope>
    <source>
        <strain evidence="5 6">DSM 28715</strain>
    </source>
</reference>
<dbReference type="PANTHER" id="PTHR33204">
    <property type="entry name" value="TRANSCRIPTIONAL REGULATOR, MARR FAMILY"/>
    <property type="match status" value="1"/>
</dbReference>
<name>A0A1M5T823_9RHOB</name>
<dbReference type="InterPro" id="IPR002577">
    <property type="entry name" value="HTH_HxlR"/>
</dbReference>
<keyword evidence="6" id="KW-1185">Reference proteome</keyword>
<dbReference type="OrthoDB" id="7351781at2"/>
<accession>A0A1M5T823</accession>
<protein>
    <submittedName>
        <fullName evidence="5">Transcriptional regulator, HxlR family</fullName>
    </submittedName>
</protein>
<dbReference type="Proteomes" id="UP000184074">
    <property type="component" value="Unassembled WGS sequence"/>
</dbReference>
<keyword evidence="2" id="KW-0238">DNA-binding</keyword>
<evidence type="ECO:0000313" key="5">
    <source>
        <dbReference type="EMBL" id="SHH46871.1"/>
    </source>
</evidence>
<dbReference type="Pfam" id="PF01638">
    <property type="entry name" value="HxlR"/>
    <property type="match status" value="1"/>
</dbReference>
<organism evidence="5 6">
    <name type="scientific">Cognatiyoonia sediminum</name>
    <dbReference type="NCBI Taxonomy" id="1508389"/>
    <lineage>
        <taxon>Bacteria</taxon>
        <taxon>Pseudomonadati</taxon>
        <taxon>Pseudomonadota</taxon>
        <taxon>Alphaproteobacteria</taxon>
        <taxon>Rhodobacterales</taxon>
        <taxon>Paracoccaceae</taxon>
        <taxon>Cognatiyoonia</taxon>
    </lineage>
</organism>